<proteinExistence type="predicted"/>
<feature type="domain" description="Putative DNA-binding" evidence="1">
    <location>
        <begin position="8"/>
        <end position="92"/>
    </location>
</feature>
<dbReference type="Gene3D" id="1.10.150.690">
    <property type="entry name" value="DUF2063"/>
    <property type="match status" value="1"/>
</dbReference>
<name>A0ABW3IB39_9PAST</name>
<dbReference type="InterPro" id="IPR054098">
    <property type="entry name" value="NGO1945-like_C"/>
</dbReference>
<dbReference type="Proteomes" id="UP001596996">
    <property type="component" value="Unassembled WGS sequence"/>
</dbReference>
<feature type="domain" description="NGO1945-like C-terminal" evidence="2">
    <location>
        <begin position="137"/>
        <end position="226"/>
    </location>
</feature>
<dbReference type="Gene3D" id="3.90.930.50">
    <property type="match status" value="1"/>
</dbReference>
<protein>
    <submittedName>
        <fullName evidence="3">DUF2063 domain-containing protein</fullName>
    </submittedName>
</protein>
<dbReference type="Pfam" id="PF09836">
    <property type="entry name" value="DUF2063"/>
    <property type="match status" value="1"/>
</dbReference>
<sequence>MLNLADSQIALAQAVRQQNASFLGENTDRHRINIYARLVRNNTFSFIDRCYVETQKHISPSDWLHLKERFVCEGKSNSPYFQDIAEQFLQFCRKKSAVSATILELMDFEQAQLLAEVAIADVPQEFEWDNNVIMQLSSATQLRQYSVNFISSHFNVLEKMPVYVIIWRNSNFDVIYQRVDELDFLLFNLLSDNPLSFNSIATKLNEIGYNSLKLLQVLQQRWQTWIEQDVIYPFK</sequence>
<comment type="caution">
    <text evidence="3">The sequence shown here is derived from an EMBL/GenBank/DDBJ whole genome shotgun (WGS) entry which is preliminary data.</text>
</comment>
<dbReference type="InterPro" id="IPR044922">
    <property type="entry name" value="DUF2063_N_sf"/>
</dbReference>
<dbReference type="InterPro" id="IPR018640">
    <property type="entry name" value="DUF2063"/>
</dbReference>
<accession>A0ABW3IB39</accession>
<evidence type="ECO:0000313" key="3">
    <source>
        <dbReference type="EMBL" id="MFD0966649.1"/>
    </source>
</evidence>
<keyword evidence="4" id="KW-1185">Reference proteome</keyword>
<evidence type="ECO:0000259" key="1">
    <source>
        <dbReference type="Pfam" id="PF09836"/>
    </source>
</evidence>
<evidence type="ECO:0000259" key="2">
    <source>
        <dbReference type="Pfam" id="PF22106"/>
    </source>
</evidence>
<dbReference type="RefSeq" id="WP_380821202.1">
    <property type="nucleotide sequence ID" value="NZ_JBHTJN010000012.1"/>
</dbReference>
<organism evidence="3 4">
    <name type="scientific">Seminibacterium arietis</name>
    <dbReference type="NCBI Taxonomy" id="1173502"/>
    <lineage>
        <taxon>Bacteria</taxon>
        <taxon>Pseudomonadati</taxon>
        <taxon>Pseudomonadota</taxon>
        <taxon>Gammaproteobacteria</taxon>
        <taxon>Pasteurellales</taxon>
        <taxon>Pasteurellaceae</taxon>
        <taxon>Seminibacterium</taxon>
    </lineage>
</organism>
<evidence type="ECO:0000313" key="4">
    <source>
        <dbReference type="Proteomes" id="UP001596996"/>
    </source>
</evidence>
<gene>
    <name evidence="3" type="ORF">ACFQ02_07335</name>
</gene>
<reference evidence="4" key="1">
    <citation type="journal article" date="2019" name="Int. J. Syst. Evol. Microbiol.">
        <title>The Global Catalogue of Microorganisms (GCM) 10K type strain sequencing project: providing services to taxonomists for standard genome sequencing and annotation.</title>
        <authorList>
            <consortium name="The Broad Institute Genomics Platform"/>
            <consortium name="The Broad Institute Genome Sequencing Center for Infectious Disease"/>
            <person name="Wu L."/>
            <person name="Ma J."/>
        </authorList>
    </citation>
    <scope>NUCLEOTIDE SEQUENCE [LARGE SCALE GENOMIC DNA]</scope>
    <source>
        <strain evidence="4">CCUG 61707</strain>
    </source>
</reference>
<dbReference type="EMBL" id="JBHTJN010000012">
    <property type="protein sequence ID" value="MFD0966649.1"/>
    <property type="molecule type" value="Genomic_DNA"/>
</dbReference>
<dbReference type="Pfam" id="PF22106">
    <property type="entry name" value="NGO1945_C"/>
    <property type="match status" value="1"/>
</dbReference>